<accession>A0AAW1FJS3</accession>
<evidence type="ECO:0000313" key="2">
    <source>
        <dbReference type="Proteomes" id="UP001488805"/>
    </source>
</evidence>
<keyword evidence="2" id="KW-1185">Reference proteome</keyword>
<comment type="caution">
    <text evidence="1">The sequence shown here is derived from an EMBL/GenBank/DDBJ whole genome shotgun (WGS) entry which is preliminary data.</text>
</comment>
<dbReference type="AlphaFoldDB" id="A0AAW1FJS3"/>
<dbReference type="Proteomes" id="UP001488805">
    <property type="component" value="Unassembled WGS sequence"/>
</dbReference>
<evidence type="ECO:0000313" key="1">
    <source>
        <dbReference type="EMBL" id="KAK9534687.1"/>
    </source>
</evidence>
<protein>
    <submittedName>
        <fullName evidence="1">Uncharacterized protein</fullName>
    </submittedName>
</protein>
<organism evidence="1 2">
    <name type="scientific">Zoarces viviparus</name>
    <name type="common">Viviparous eelpout</name>
    <name type="synonym">Blennius viviparus</name>
    <dbReference type="NCBI Taxonomy" id="48416"/>
    <lineage>
        <taxon>Eukaryota</taxon>
        <taxon>Metazoa</taxon>
        <taxon>Chordata</taxon>
        <taxon>Craniata</taxon>
        <taxon>Vertebrata</taxon>
        <taxon>Euteleostomi</taxon>
        <taxon>Actinopterygii</taxon>
        <taxon>Neopterygii</taxon>
        <taxon>Teleostei</taxon>
        <taxon>Neoteleostei</taxon>
        <taxon>Acanthomorphata</taxon>
        <taxon>Eupercaria</taxon>
        <taxon>Perciformes</taxon>
        <taxon>Cottioidei</taxon>
        <taxon>Zoarcales</taxon>
        <taxon>Zoarcidae</taxon>
        <taxon>Zoarcinae</taxon>
        <taxon>Zoarces</taxon>
    </lineage>
</organism>
<dbReference type="EMBL" id="JBCEZU010000056">
    <property type="protein sequence ID" value="KAK9534687.1"/>
    <property type="molecule type" value="Genomic_DNA"/>
</dbReference>
<name>A0AAW1FJS3_ZOAVI</name>
<proteinExistence type="predicted"/>
<sequence length="71" mass="7856">MDVWCGESRGRLPPCLESSRLRTVSHQGKQVASMNKQTRSFSDRAASSPEALPWCRWFGKAGHGSSLRHAA</sequence>
<reference evidence="1 2" key="1">
    <citation type="journal article" date="2024" name="Genome Biol. Evol.">
        <title>Chromosome-level genome assembly of the viviparous eelpout Zoarces viviparus.</title>
        <authorList>
            <person name="Fuhrmann N."/>
            <person name="Brasseur M.V."/>
            <person name="Bakowski C.E."/>
            <person name="Podsiadlowski L."/>
            <person name="Prost S."/>
            <person name="Krehenwinkel H."/>
            <person name="Mayer C."/>
        </authorList>
    </citation>
    <scope>NUCLEOTIDE SEQUENCE [LARGE SCALE GENOMIC DNA]</scope>
    <source>
        <strain evidence="1">NO-MEL_2022_Ind0_liver</strain>
    </source>
</reference>
<gene>
    <name evidence="1" type="ORF">VZT92_007117</name>
</gene>